<evidence type="ECO:0000313" key="9">
    <source>
        <dbReference type="EMBL" id="OGH00635.1"/>
    </source>
</evidence>
<dbReference type="NCBIfam" id="TIGR00633">
    <property type="entry name" value="xth"/>
    <property type="match status" value="1"/>
</dbReference>
<feature type="active site" description="Proton donor/acceptor" evidence="5">
    <location>
        <position position="151"/>
    </location>
</feature>
<feature type="domain" description="Endonuclease/exonuclease/phosphatase" evidence="8">
    <location>
        <begin position="4"/>
        <end position="258"/>
    </location>
</feature>
<keyword evidence="3" id="KW-0378">Hydrolase</keyword>
<dbReference type="SUPFAM" id="SSF56219">
    <property type="entry name" value="DNase I-like"/>
    <property type="match status" value="1"/>
</dbReference>
<proteinExistence type="inferred from homology"/>
<feature type="active site" description="Proton acceptor" evidence="5">
    <location>
        <position position="258"/>
    </location>
</feature>
<dbReference type="NCBIfam" id="NF008733">
    <property type="entry name" value="PRK11756.1"/>
    <property type="match status" value="1"/>
</dbReference>
<dbReference type="GO" id="GO:0008311">
    <property type="term" value="F:double-stranded DNA 3'-5' DNA exonuclease activity"/>
    <property type="evidence" value="ECO:0007669"/>
    <property type="project" value="InterPro"/>
</dbReference>
<dbReference type="AlphaFoldDB" id="A0A1F6GR47"/>
<dbReference type="GO" id="GO:0006281">
    <property type="term" value="P:DNA repair"/>
    <property type="evidence" value="ECO:0007669"/>
    <property type="project" value="InterPro"/>
</dbReference>
<comment type="similarity">
    <text evidence="1">Belongs to the DNA repair enzymes AP/ExoA family.</text>
</comment>
<dbReference type="InterPro" id="IPR005135">
    <property type="entry name" value="Endo/exonuclease/phosphatase"/>
</dbReference>
<evidence type="ECO:0000256" key="5">
    <source>
        <dbReference type="PIRSR" id="PIRSR604808-1"/>
    </source>
</evidence>
<evidence type="ECO:0000256" key="2">
    <source>
        <dbReference type="ARBA" id="ARBA00022723"/>
    </source>
</evidence>
<dbReference type="PROSITE" id="PS00726">
    <property type="entry name" value="AP_NUCLEASE_F1_1"/>
    <property type="match status" value="1"/>
</dbReference>
<feature type="site" description="Interaction with DNA substrate" evidence="7">
    <location>
        <position position="258"/>
    </location>
</feature>
<comment type="cofactor">
    <cofactor evidence="6">
        <name>Mg(2+)</name>
        <dbReference type="ChEBI" id="CHEBI:18420"/>
    </cofactor>
    <cofactor evidence="6">
        <name>Mn(2+)</name>
        <dbReference type="ChEBI" id="CHEBI:29035"/>
    </cofactor>
    <text evidence="6">Probably binds two magnesium or manganese ions per subunit.</text>
</comment>
<feature type="site" description="Important for catalytic activity" evidence="7">
    <location>
        <position position="228"/>
    </location>
</feature>
<dbReference type="PANTHER" id="PTHR43250">
    <property type="entry name" value="EXODEOXYRIBONUCLEASE III"/>
    <property type="match status" value="1"/>
</dbReference>
<evidence type="ECO:0000256" key="1">
    <source>
        <dbReference type="ARBA" id="ARBA00007092"/>
    </source>
</evidence>
<dbReference type="Gene3D" id="3.60.10.10">
    <property type="entry name" value="Endonuclease/exonuclease/phosphatase"/>
    <property type="match status" value="1"/>
</dbReference>
<evidence type="ECO:0000256" key="7">
    <source>
        <dbReference type="PIRSR" id="PIRSR604808-3"/>
    </source>
</evidence>
<organism evidence="9 10">
    <name type="scientific">Candidatus Lambdaproteobacteria bacterium RIFOXYD2_FULL_56_26</name>
    <dbReference type="NCBI Taxonomy" id="1817773"/>
    <lineage>
        <taxon>Bacteria</taxon>
        <taxon>Pseudomonadati</taxon>
        <taxon>Pseudomonadota</taxon>
        <taxon>Candidatus Lambdaproteobacteria</taxon>
    </lineage>
</organism>
<feature type="active site" evidence="5">
    <location>
        <position position="110"/>
    </location>
</feature>
<evidence type="ECO:0000259" key="8">
    <source>
        <dbReference type="Pfam" id="PF03372"/>
    </source>
</evidence>
<keyword evidence="2 6" id="KW-0479">Metal-binding</keyword>
<keyword evidence="4 6" id="KW-0460">Magnesium</keyword>
<reference evidence="9 10" key="1">
    <citation type="journal article" date="2016" name="Nat. Commun.">
        <title>Thousands of microbial genomes shed light on interconnected biogeochemical processes in an aquifer system.</title>
        <authorList>
            <person name="Anantharaman K."/>
            <person name="Brown C.T."/>
            <person name="Hug L.A."/>
            <person name="Sharon I."/>
            <person name="Castelle C.J."/>
            <person name="Probst A.J."/>
            <person name="Thomas B.C."/>
            <person name="Singh A."/>
            <person name="Wilkins M.J."/>
            <person name="Karaoz U."/>
            <person name="Brodie E.L."/>
            <person name="Williams K.H."/>
            <person name="Hubbard S.S."/>
            <person name="Banfield J.F."/>
        </authorList>
    </citation>
    <scope>NUCLEOTIDE SEQUENCE [LARGE SCALE GENOMIC DNA]</scope>
</reference>
<evidence type="ECO:0000313" key="10">
    <source>
        <dbReference type="Proteomes" id="UP000177583"/>
    </source>
</evidence>
<dbReference type="Pfam" id="PF03372">
    <property type="entry name" value="Exo_endo_phos"/>
    <property type="match status" value="1"/>
</dbReference>
<feature type="binding site" evidence="6">
    <location>
        <position position="153"/>
    </location>
    <ligand>
        <name>Mg(2+)</name>
        <dbReference type="ChEBI" id="CHEBI:18420"/>
        <label>1</label>
    </ligand>
</feature>
<feature type="site" description="Transition state stabilizer" evidence="7">
    <location>
        <position position="153"/>
    </location>
</feature>
<dbReference type="InterPro" id="IPR004808">
    <property type="entry name" value="AP_endonuc_1"/>
</dbReference>
<dbReference type="PROSITE" id="PS51435">
    <property type="entry name" value="AP_NUCLEASE_F1_4"/>
    <property type="match status" value="1"/>
</dbReference>
<dbReference type="GO" id="GO:0004519">
    <property type="term" value="F:endonuclease activity"/>
    <property type="evidence" value="ECO:0007669"/>
    <property type="project" value="InterPro"/>
</dbReference>
<dbReference type="InterPro" id="IPR036691">
    <property type="entry name" value="Endo/exonu/phosph_ase_sf"/>
</dbReference>
<dbReference type="InterPro" id="IPR020847">
    <property type="entry name" value="AP_endonuclease_F1_BS"/>
</dbReference>
<name>A0A1F6GR47_9PROT</name>
<evidence type="ECO:0000256" key="3">
    <source>
        <dbReference type="ARBA" id="ARBA00022801"/>
    </source>
</evidence>
<evidence type="ECO:0000256" key="4">
    <source>
        <dbReference type="ARBA" id="ARBA00022842"/>
    </source>
</evidence>
<sequence length="269" mass="30739">MKIASFNVNSIRIRMEALCDYLAQEQPDILGLQETKVVDLDFPFEPLADLGYEIEVFGQKSYNGVALLSKVKPKTVTKGFPQDRPEDQKRLITARFGLKQGGDLVVVNGYFPQGESRSHETKFPAKAKFYKDLWELLRGLSPQDLVVVMGDFNVAPTDLDVGIGPENAKRWLRTGKCCFLPEEREWLKQLTDWGLYDSFRALHPQANDQFSWFDYRSGGFPDRGLRIDLLLVTQPLLQRCKTSEIDYRLRALDRPSDHCIVSGTFDLDL</sequence>
<feature type="binding site" evidence="6">
    <location>
        <position position="34"/>
    </location>
    <ligand>
        <name>Mg(2+)</name>
        <dbReference type="ChEBI" id="CHEBI:18420"/>
        <label>1</label>
    </ligand>
</feature>
<dbReference type="NCBIfam" id="TIGR00195">
    <property type="entry name" value="exoDNase_III"/>
    <property type="match status" value="1"/>
</dbReference>
<keyword evidence="6" id="KW-0464">Manganese</keyword>
<dbReference type="GO" id="GO:0046872">
    <property type="term" value="F:metal ion binding"/>
    <property type="evidence" value="ECO:0007669"/>
    <property type="project" value="UniProtKB-KW"/>
</dbReference>
<comment type="caution">
    <text evidence="9">The sequence shown here is derived from an EMBL/GenBank/DDBJ whole genome shotgun (WGS) entry which is preliminary data.</text>
</comment>
<evidence type="ECO:0000256" key="6">
    <source>
        <dbReference type="PIRSR" id="PIRSR604808-2"/>
    </source>
</evidence>
<dbReference type="PANTHER" id="PTHR43250:SF2">
    <property type="entry name" value="EXODEOXYRIBONUCLEASE III"/>
    <property type="match status" value="1"/>
</dbReference>
<feature type="binding site" evidence="6">
    <location>
        <position position="257"/>
    </location>
    <ligand>
        <name>Mg(2+)</name>
        <dbReference type="ChEBI" id="CHEBI:18420"/>
        <label>1</label>
    </ligand>
</feature>
<dbReference type="EMBL" id="MFNF01000043">
    <property type="protein sequence ID" value="OGH00635.1"/>
    <property type="molecule type" value="Genomic_DNA"/>
</dbReference>
<dbReference type="InterPro" id="IPR037493">
    <property type="entry name" value="ExoIII-like"/>
</dbReference>
<dbReference type="Proteomes" id="UP000177583">
    <property type="component" value="Unassembled WGS sequence"/>
</dbReference>
<feature type="binding site" evidence="6">
    <location>
        <position position="151"/>
    </location>
    <ligand>
        <name>Mg(2+)</name>
        <dbReference type="ChEBI" id="CHEBI:18420"/>
        <label>1</label>
    </ligand>
</feature>
<accession>A0A1F6GR47</accession>
<dbReference type="GO" id="GO:0003677">
    <property type="term" value="F:DNA binding"/>
    <property type="evidence" value="ECO:0007669"/>
    <property type="project" value="InterPro"/>
</dbReference>
<feature type="binding site" evidence="6">
    <location>
        <position position="7"/>
    </location>
    <ligand>
        <name>Mg(2+)</name>
        <dbReference type="ChEBI" id="CHEBI:18420"/>
        <label>1</label>
    </ligand>
</feature>
<protein>
    <submittedName>
        <fullName evidence="9">Exodeoxyribonuclease III</fullName>
    </submittedName>
</protein>
<feature type="binding site" evidence="6">
    <location>
        <position position="258"/>
    </location>
    <ligand>
        <name>Mg(2+)</name>
        <dbReference type="ChEBI" id="CHEBI:18420"/>
        <label>1</label>
    </ligand>
</feature>
<gene>
    <name evidence="9" type="ORF">A2557_03095</name>
</gene>
<dbReference type="CDD" id="cd09086">
    <property type="entry name" value="ExoIII-like_AP-endo"/>
    <property type="match status" value="1"/>
</dbReference>